<evidence type="ECO:0008006" key="2">
    <source>
        <dbReference type="Google" id="ProtNLM"/>
    </source>
</evidence>
<dbReference type="AlphaFoldDB" id="A0A1J5P6L8"/>
<sequence length="40" mass="4800">MQRYRNLEQENQRLRTLLGAQQRMPLHTQLAEILAIPRDP</sequence>
<name>A0A1J5P6L8_9ZZZZ</name>
<reference evidence="1" key="1">
    <citation type="submission" date="2016-10" db="EMBL/GenBank/DDBJ databases">
        <title>Sequence of Gallionella enrichment culture.</title>
        <authorList>
            <person name="Poehlein A."/>
            <person name="Muehling M."/>
            <person name="Daniel R."/>
        </authorList>
    </citation>
    <scope>NUCLEOTIDE SEQUENCE</scope>
</reference>
<evidence type="ECO:0000313" key="1">
    <source>
        <dbReference type="EMBL" id="OIQ63439.1"/>
    </source>
</evidence>
<comment type="caution">
    <text evidence="1">The sequence shown here is derived from an EMBL/GenBank/DDBJ whole genome shotgun (WGS) entry which is preliminary data.</text>
</comment>
<accession>A0A1J5P6L8</accession>
<gene>
    <name evidence="1" type="ORF">GALL_550220</name>
</gene>
<protein>
    <recommendedName>
        <fullName evidence="2">Transposase</fullName>
    </recommendedName>
</protein>
<organism evidence="1">
    <name type="scientific">mine drainage metagenome</name>
    <dbReference type="NCBI Taxonomy" id="410659"/>
    <lineage>
        <taxon>unclassified sequences</taxon>
        <taxon>metagenomes</taxon>
        <taxon>ecological metagenomes</taxon>
    </lineage>
</organism>
<dbReference type="EMBL" id="MLJW01009008">
    <property type="protein sequence ID" value="OIQ63439.1"/>
    <property type="molecule type" value="Genomic_DNA"/>
</dbReference>
<proteinExistence type="predicted"/>